<comment type="caution">
    <text evidence="2">The sequence shown here is derived from an EMBL/GenBank/DDBJ whole genome shotgun (WGS) entry which is preliminary data.</text>
</comment>
<keyword evidence="1" id="KW-0472">Membrane</keyword>
<protein>
    <recommendedName>
        <fullName evidence="4">Odorant receptor</fullName>
    </recommendedName>
</protein>
<sequence>MPIWHVVNFVMVFFFIFSVLHLLSLRNFPKRQVAEEAVIYVLYSGLSLLAIITCHTIERDPSYAAEITTEVLWAGGIRYKGAPSLMRIPQFVEMFGYGSVAALHCTPIISAVFPIVRNYDPFSIFLKDILGLTEQPRRVLASAAFGLFALGGVIGVCCEILLMASSMLVFGILLKQLENLNQNESYQLDQERVDWFQKLMMKLLKKLPVRNRVWNTNKVEHKLTNCPMWFDNSIVAQVFRTYRNKRNREINQKFREQLHVHNQLYIIMTSCNYCARLFFPVLAFLGISLSIAMNYAVIMLSEEMELYLYLFACFIDTVCFGLIYFYCYHGAMPLVLSTRLIEFWKGKQMGKAEMKSARAMLPVACMLGHFFSAKKHTFLDIMSNILDYTVSFIVL</sequence>
<accession>A0ABP1RUP6</accession>
<organism evidence="2 3">
    <name type="scientific">Orchesella dallaii</name>
    <dbReference type="NCBI Taxonomy" id="48710"/>
    <lineage>
        <taxon>Eukaryota</taxon>
        <taxon>Metazoa</taxon>
        <taxon>Ecdysozoa</taxon>
        <taxon>Arthropoda</taxon>
        <taxon>Hexapoda</taxon>
        <taxon>Collembola</taxon>
        <taxon>Entomobryomorpha</taxon>
        <taxon>Entomobryoidea</taxon>
        <taxon>Orchesellidae</taxon>
        <taxon>Orchesellinae</taxon>
        <taxon>Orchesella</taxon>
    </lineage>
</organism>
<evidence type="ECO:0000313" key="3">
    <source>
        <dbReference type="Proteomes" id="UP001642540"/>
    </source>
</evidence>
<dbReference type="Proteomes" id="UP001642540">
    <property type="component" value="Unassembled WGS sequence"/>
</dbReference>
<gene>
    <name evidence="2" type="ORF">ODALV1_LOCUS26391</name>
</gene>
<name>A0ABP1RUP6_9HEXA</name>
<keyword evidence="1" id="KW-1133">Transmembrane helix</keyword>
<feature type="transmembrane region" description="Helical" evidence="1">
    <location>
        <begin position="306"/>
        <end position="327"/>
    </location>
</feature>
<keyword evidence="1" id="KW-0812">Transmembrane</keyword>
<feature type="transmembrane region" description="Helical" evidence="1">
    <location>
        <begin position="277"/>
        <end position="300"/>
    </location>
</feature>
<evidence type="ECO:0008006" key="4">
    <source>
        <dbReference type="Google" id="ProtNLM"/>
    </source>
</evidence>
<evidence type="ECO:0000313" key="2">
    <source>
        <dbReference type="EMBL" id="CAL8136330.1"/>
    </source>
</evidence>
<evidence type="ECO:0000256" key="1">
    <source>
        <dbReference type="SAM" id="Phobius"/>
    </source>
</evidence>
<reference evidence="2 3" key="1">
    <citation type="submission" date="2024-08" db="EMBL/GenBank/DDBJ databases">
        <authorList>
            <person name="Cucini C."/>
            <person name="Frati F."/>
        </authorList>
    </citation>
    <scope>NUCLEOTIDE SEQUENCE [LARGE SCALE GENOMIC DNA]</scope>
</reference>
<dbReference type="EMBL" id="CAXLJM020000111">
    <property type="protein sequence ID" value="CAL8136330.1"/>
    <property type="molecule type" value="Genomic_DNA"/>
</dbReference>
<feature type="transmembrane region" description="Helical" evidence="1">
    <location>
        <begin position="6"/>
        <end position="25"/>
    </location>
</feature>
<feature type="transmembrane region" description="Helical" evidence="1">
    <location>
        <begin position="91"/>
        <end position="116"/>
    </location>
</feature>
<feature type="transmembrane region" description="Helical" evidence="1">
    <location>
        <begin position="145"/>
        <end position="174"/>
    </location>
</feature>
<keyword evidence="3" id="KW-1185">Reference proteome</keyword>
<proteinExistence type="predicted"/>